<dbReference type="OrthoDB" id="3357948at2759"/>
<dbReference type="AlphaFoldDB" id="A0A0C9WXK0"/>
<evidence type="ECO:0000313" key="2">
    <source>
        <dbReference type="EMBL" id="KIJ93608.1"/>
    </source>
</evidence>
<feature type="region of interest" description="Disordered" evidence="1">
    <location>
        <begin position="79"/>
        <end position="116"/>
    </location>
</feature>
<dbReference type="EMBL" id="KN838834">
    <property type="protein sequence ID" value="KIJ93608.1"/>
    <property type="molecule type" value="Genomic_DNA"/>
</dbReference>
<keyword evidence="3" id="KW-1185">Reference proteome</keyword>
<accession>A0A0C9WXK0</accession>
<protein>
    <submittedName>
        <fullName evidence="2">Uncharacterized protein</fullName>
    </submittedName>
</protein>
<evidence type="ECO:0000256" key="1">
    <source>
        <dbReference type="SAM" id="MobiDB-lite"/>
    </source>
</evidence>
<reference evidence="2 3" key="1">
    <citation type="submission" date="2014-04" db="EMBL/GenBank/DDBJ databases">
        <authorList>
            <consortium name="DOE Joint Genome Institute"/>
            <person name="Kuo A."/>
            <person name="Kohler A."/>
            <person name="Nagy L.G."/>
            <person name="Floudas D."/>
            <person name="Copeland A."/>
            <person name="Barry K.W."/>
            <person name="Cichocki N."/>
            <person name="Veneault-Fourrey C."/>
            <person name="LaButti K."/>
            <person name="Lindquist E.A."/>
            <person name="Lipzen A."/>
            <person name="Lundell T."/>
            <person name="Morin E."/>
            <person name="Murat C."/>
            <person name="Sun H."/>
            <person name="Tunlid A."/>
            <person name="Henrissat B."/>
            <person name="Grigoriev I.V."/>
            <person name="Hibbett D.S."/>
            <person name="Martin F."/>
            <person name="Nordberg H.P."/>
            <person name="Cantor M.N."/>
            <person name="Hua S.X."/>
        </authorList>
    </citation>
    <scope>NUCLEOTIDE SEQUENCE [LARGE SCALE GENOMIC DNA]</scope>
    <source>
        <strain evidence="2 3">LaAM-08-1</strain>
    </source>
</reference>
<dbReference type="HOGENOM" id="CLU_272375_0_0_1"/>
<feature type="compositionally biased region" description="Low complexity" evidence="1">
    <location>
        <begin position="462"/>
        <end position="471"/>
    </location>
</feature>
<feature type="compositionally biased region" description="Polar residues" evidence="1">
    <location>
        <begin position="488"/>
        <end position="498"/>
    </location>
</feature>
<sequence>MFLANEVVLPMPFNHGRHQTFADNHINNATDGGNIFFINVEQRNDSHPRTFRLEEGGSMATDDERGRASRGHFIVQTQNGLQRGSQTASSTPFNSNNSFCGNFQPRSNAGSSSCEREVQDERISPLEVHQSSPEVLASLNSHPTELRSYTEGEETSDCQIEEADVELTPPADALTIPATAFSANNSSFKIYVEHMLPYRYGFPLWFPQPKSSLPIEYQKHGIDIGDVGLITADGSFEYLFNIWRTRDDPLNPQDLPDDFDTFQRPLRRVSGQDVFDPCSALCSGAIKFDTNLDSCEFSLACDCDQGAILCSPEGSFNEDLDNELDVENLILQSAESWYAYALRRGGRLARNQLYFVTGHMKTSSWGIATYDRFMPAPYNVLKFGKAKSQSSRAYVWKETGRAMARTGPSLDPTLPRDQFRKNQTLFVRGFKIALSPDAWVTASRRSSVKSEDGSPQALDAARPSGSGRQTTTGGGSSGHGYRPSGSGTQDSLSLSSMVPSLQSFPQRAELFHPSDVINELLLEMNPSARVVLTHDKNWFSLVHQDDIILPPASTIHARLIEHFELNCRNGAAVLAPINVITEDLQRSSASTVSQSRFLMPIYQTSSVGHDASKPDVASFTCISESQSTSSTLGIESNRMAASEGGICRRNRCIYEKAASISRPTSTTFDGFNGFASGIVSAAELGDMAGIIQREDLETGNKSISSLSSWIRKPQRRPSPEWIDPFVHLLSQWTANEFDIKKWVFLREKNTMGQVVKPWAVINFRSCVRLFLHDWARKGPLSTKMVFGTEELWWNDLAGRFQISRRKTKRCRPGASQQPIDLRNTQIPCTREEDLSNLPLVTIHKHPKVVAFSISRQNPHEHSEAIDTILLASRTFQDAYPDSTVRHFGHQPLSAKKRNPLADVACKSQHPSRTSATKKLSMKGFSGSRTTEVVESSSERRTSWVRRRFKQLLQSRSTSPRNRNLLPQTEQKLCQDILDDIPDDSPYMLLPLWPGQTDPASSRKYPFRFHIPLNQRLYLLVWYKPDPSPNGTLPKSSLFFKKPTPQSSAASQISFTKKGDWNPLRSHFHFSGRIVGHHQLQGTGIRIPKEGLHVLGPLEDAYKMMPARFVNMYGGAQLGQCFGRDSGMMFNVEALETLDLCRATPVKREKLQDGDGVANEPALTPLGRSVLEMAWFGGIALTSFVSA</sequence>
<dbReference type="STRING" id="1095629.A0A0C9WXK0"/>
<gene>
    <name evidence="2" type="ORF">K443DRAFT_383675</name>
</gene>
<name>A0A0C9WXK0_9AGAR</name>
<proteinExistence type="predicted"/>
<feature type="region of interest" description="Disordered" evidence="1">
    <location>
        <begin position="445"/>
        <end position="498"/>
    </location>
</feature>
<feature type="compositionally biased region" description="Polar residues" evidence="1">
    <location>
        <begin position="79"/>
        <end position="113"/>
    </location>
</feature>
<dbReference type="Proteomes" id="UP000054477">
    <property type="component" value="Unassembled WGS sequence"/>
</dbReference>
<evidence type="ECO:0000313" key="3">
    <source>
        <dbReference type="Proteomes" id="UP000054477"/>
    </source>
</evidence>
<organism evidence="2 3">
    <name type="scientific">Laccaria amethystina LaAM-08-1</name>
    <dbReference type="NCBI Taxonomy" id="1095629"/>
    <lineage>
        <taxon>Eukaryota</taxon>
        <taxon>Fungi</taxon>
        <taxon>Dikarya</taxon>
        <taxon>Basidiomycota</taxon>
        <taxon>Agaricomycotina</taxon>
        <taxon>Agaricomycetes</taxon>
        <taxon>Agaricomycetidae</taxon>
        <taxon>Agaricales</taxon>
        <taxon>Agaricineae</taxon>
        <taxon>Hydnangiaceae</taxon>
        <taxon>Laccaria</taxon>
    </lineage>
</organism>
<reference evidence="3" key="2">
    <citation type="submission" date="2015-01" db="EMBL/GenBank/DDBJ databases">
        <title>Evolutionary Origins and Diversification of the Mycorrhizal Mutualists.</title>
        <authorList>
            <consortium name="DOE Joint Genome Institute"/>
            <consortium name="Mycorrhizal Genomics Consortium"/>
            <person name="Kohler A."/>
            <person name="Kuo A."/>
            <person name="Nagy L.G."/>
            <person name="Floudas D."/>
            <person name="Copeland A."/>
            <person name="Barry K.W."/>
            <person name="Cichocki N."/>
            <person name="Veneault-Fourrey C."/>
            <person name="LaButti K."/>
            <person name="Lindquist E.A."/>
            <person name="Lipzen A."/>
            <person name="Lundell T."/>
            <person name="Morin E."/>
            <person name="Murat C."/>
            <person name="Riley R."/>
            <person name="Ohm R."/>
            <person name="Sun H."/>
            <person name="Tunlid A."/>
            <person name="Henrissat B."/>
            <person name="Grigoriev I.V."/>
            <person name="Hibbett D.S."/>
            <person name="Martin F."/>
        </authorList>
    </citation>
    <scope>NUCLEOTIDE SEQUENCE [LARGE SCALE GENOMIC DNA]</scope>
    <source>
        <strain evidence="3">LaAM-08-1</strain>
    </source>
</reference>